<evidence type="ECO:0000313" key="4">
    <source>
        <dbReference type="EMBL" id="KAI1874687.1"/>
    </source>
</evidence>
<dbReference type="GO" id="GO:0042742">
    <property type="term" value="P:defense response to bacterium"/>
    <property type="evidence" value="ECO:0007669"/>
    <property type="project" value="InterPro"/>
</dbReference>
<dbReference type="GO" id="GO:0050832">
    <property type="term" value="P:defense response to fungus"/>
    <property type="evidence" value="ECO:0007669"/>
    <property type="project" value="InterPro"/>
</dbReference>
<dbReference type="Proteomes" id="UP000829685">
    <property type="component" value="Unassembled WGS sequence"/>
</dbReference>
<reference evidence="4" key="1">
    <citation type="submission" date="2021-03" db="EMBL/GenBank/DDBJ databases">
        <title>Revisited historic fungal species revealed as producer of novel bioactive compounds through whole genome sequencing and comparative genomics.</title>
        <authorList>
            <person name="Vignolle G.A."/>
            <person name="Hochenegger N."/>
            <person name="Mach R.L."/>
            <person name="Mach-Aigner A.R."/>
            <person name="Javad Rahimi M."/>
            <person name="Salim K.A."/>
            <person name="Chan C.M."/>
            <person name="Lim L.B.L."/>
            <person name="Cai F."/>
            <person name="Druzhinina I.S."/>
            <person name="U'Ren J.M."/>
            <person name="Derntl C."/>
        </authorList>
    </citation>
    <scope>NUCLEOTIDE SEQUENCE</scope>
    <source>
        <strain evidence="4">TUCIM 5799</strain>
    </source>
</reference>
<protein>
    <recommendedName>
        <fullName evidence="3">Barwin domain-containing protein</fullName>
    </recommendedName>
</protein>
<feature type="chain" id="PRO_5040411626" description="Barwin domain-containing protein" evidence="2">
    <location>
        <begin position="18"/>
        <end position="142"/>
    </location>
</feature>
<sequence length="142" mass="15232">MLRPLFLTAAFATLGFGLPAIDKGPVGMDPTKAFNGWMTWYDKEGGLGIKPGACGEINYKNQKIVALNKYQFAELSNSANPNNAAVCHKKIRIKHEGRETDAEVTDQCDGCGYGDIDGTQAVFNELVGGLGAGNVSVTWSFK</sequence>
<dbReference type="Pfam" id="PF00967">
    <property type="entry name" value="Barwin"/>
    <property type="match status" value="1"/>
</dbReference>
<feature type="domain" description="Barwin" evidence="3">
    <location>
        <begin position="54"/>
        <end position="131"/>
    </location>
</feature>
<accession>A0A9Q0ANG6</accession>
<dbReference type="InterPro" id="IPR036908">
    <property type="entry name" value="RlpA-like_sf"/>
</dbReference>
<feature type="signal peptide" evidence="2">
    <location>
        <begin position="1"/>
        <end position="17"/>
    </location>
</feature>
<dbReference type="SUPFAM" id="SSF50685">
    <property type="entry name" value="Barwin-like endoglucanases"/>
    <property type="match status" value="1"/>
</dbReference>
<evidence type="ECO:0000256" key="1">
    <source>
        <dbReference type="ARBA" id="ARBA00022729"/>
    </source>
</evidence>
<evidence type="ECO:0000313" key="5">
    <source>
        <dbReference type="Proteomes" id="UP000829685"/>
    </source>
</evidence>
<evidence type="ECO:0000256" key="2">
    <source>
        <dbReference type="SAM" id="SignalP"/>
    </source>
</evidence>
<dbReference type="CDD" id="cd22191">
    <property type="entry name" value="DPBB_RlpA_EXP_N-like"/>
    <property type="match status" value="1"/>
</dbReference>
<gene>
    <name evidence="4" type="ORF">JX265_004895</name>
</gene>
<keyword evidence="5" id="KW-1185">Reference proteome</keyword>
<dbReference type="InterPro" id="IPR001153">
    <property type="entry name" value="Barwin_dom"/>
</dbReference>
<dbReference type="InterPro" id="IPR051477">
    <property type="entry name" value="Expansin_CellWall"/>
</dbReference>
<dbReference type="EMBL" id="JAFIMR010000009">
    <property type="protein sequence ID" value="KAI1874687.1"/>
    <property type="molecule type" value="Genomic_DNA"/>
</dbReference>
<evidence type="ECO:0000259" key="3">
    <source>
        <dbReference type="Pfam" id="PF00967"/>
    </source>
</evidence>
<proteinExistence type="predicted"/>
<keyword evidence="1 2" id="KW-0732">Signal</keyword>
<dbReference type="Gene3D" id="2.40.40.10">
    <property type="entry name" value="RlpA-like domain"/>
    <property type="match status" value="1"/>
</dbReference>
<dbReference type="OrthoDB" id="623670at2759"/>
<dbReference type="AlphaFoldDB" id="A0A9Q0ANG6"/>
<dbReference type="PANTHER" id="PTHR31836:SF28">
    <property type="entry name" value="SRCR DOMAIN-CONTAINING PROTEIN-RELATED"/>
    <property type="match status" value="1"/>
</dbReference>
<comment type="caution">
    <text evidence="4">The sequence shown here is derived from an EMBL/GenBank/DDBJ whole genome shotgun (WGS) entry which is preliminary data.</text>
</comment>
<dbReference type="PANTHER" id="PTHR31836">
    <property type="match status" value="1"/>
</dbReference>
<organism evidence="4 5">
    <name type="scientific">Neoarthrinium moseri</name>
    <dbReference type="NCBI Taxonomy" id="1658444"/>
    <lineage>
        <taxon>Eukaryota</taxon>
        <taxon>Fungi</taxon>
        <taxon>Dikarya</taxon>
        <taxon>Ascomycota</taxon>
        <taxon>Pezizomycotina</taxon>
        <taxon>Sordariomycetes</taxon>
        <taxon>Xylariomycetidae</taxon>
        <taxon>Amphisphaeriales</taxon>
        <taxon>Apiosporaceae</taxon>
        <taxon>Neoarthrinium</taxon>
    </lineage>
</organism>
<name>A0A9Q0ANG6_9PEZI</name>